<dbReference type="InterPro" id="IPR036770">
    <property type="entry name" value="Ankyrin_rpt-contain_sf"/>
</dbReference>
<dbReference type="GeneID" id="136809302"/>
<keyword evidence="3" id="KW-0677">Repeat</keyword>
<feature type="domain" description="Arf-GAP" evidence="11">
    <location>
        <begin position="1"/>
        <end position="128"/>
    </location>
</feature>
<proteinExistence type="predicted"/>
<evidence type="ECO:0000256" key="9">
    <source>
        <dbReference type="SAM" id="Coils"/>
    </source>
</evidence>
<protein>
    <recommendedName>
        <fullName evidence="11">Arf-GAP domain-containing protein</fullName>
    </recommendedName>
</protein>
<dbReference type="InterPro" id="IPR038508">
    <property type="entry name" value="ArfGAP_dom_sf"/>
</dbReference>
<evidence type="ECO:0000256" key="6">
    <source>
        <dbReference type="ARBA" id="ARBA00023043"/>
    </source>
</evidence>
<dbReference type="GO" id="GO:0032012">
    <property type="term" value="P:regulation of ARF protein signal transduction"/>
    <property type="evidence" value="ECO:0007669"/>
    <property type="project" value="InterPro"/>
</dbReference>
<evidence type="ECO:0000256" key="3">
    <source>
        <dbReference type="ARBA" id="ARBA00022737"/>
    </source>
</evidence>
<evidence type="ECO:0000313" key="12">
    <source>
        <dbReference type="EnsemblMetazoa" id="CLYHEMP000757.1"/>
    </source>
</evidence>
<feature type="compositionally biased region" description="Acidic residues" evidence="10">
    <location>
        <begin position="381"/>
        <end position="395"/>
    </location>
</feature>
<dbReference type="PROSITE" id="PS50297">
    <property type="entry name" value="ANK_REP_REGION"/>
    <property type="match status" value="1"/>
</dbReference>
<dbReference type="PANTHER" id="PTHR46097">
    <property type="entry name" value="G PROTEIN-COUPLED RECEPTOR KINASE INTERACTING ARFGAP"/>
    <property type="match status" value="1"/>
</dbReference>
<dbReference type="GO" id="GO:0008277">
    <property type="term" value="P:regulation of G protein-coupled receptor signaling pathway"/>
    <property type="evidence" value="ECO:0007669"/>
    <property type="project" value="TreeGrafter"/>
</dbReference>
<feature type="repeat" description="ANK" evidence="7">
    <location>
        <begin position="169"/>
        <end position="201"/>
    </location>
</feature>
<organism evidence="12 13">
    <name type="scientific">Clytia hemisphaerica</name>
    <dbReference type="NCBI Taxonomy" id="252671"/>
    <lineage>
        <taxon>Eukaryota</taxon>
        <taxon>Metazoa</taxon>
        <taxon>Cnidaria</taxon>
        <taxon>Hydrozoa</taxon>
        <taxon>Hydroidolina</taxon>
        <taxon>Leptothecata</taxon>
        <taxon>Obeliida</taxon>
        <taxon>Clytiidae</taxon>
        <taxon>Clytia</taxon>
    </lineage>
</organism>
<dbReference type="InterPro" id="IPR013724">
    <property type="entry name" value="GIT_SHD"/>
</dbReference>
<dbReference type="GO" id="GO:0098793">
    <property type="term" value="C:presynapse"/>
    <property type="evidence" value="ECO:0007669"/>
    <property type="project" value="GOC"/>
</dbReference>
<keyword evidence="9" id="KW-0175">Coiled coil</keyword>
<dbReference type="SMART" id="SM00105">
    <property type="entry name" value="ArfGap"/>
    <property type="match status" value="1"/>
</dbReference>
<reference evidence="12" key="1">
    <citation type="submission" date="2021-01" db="UniProtKB">
        <authorList>
            <consortium name="EnsemblMetazoa"/>
        </authorList>
    </citation>
    <scope>IDENTIFICATION</scope>
</reference>
<name>A0A7M5TRI8_9CNID</name>
<dbReference type="Gene3D" id="1.20.120.330">
    <property type="entry name" value="Nucleotidyltransferases domain 2"/>
    <property type="match status" value="1"/>
</dbReference>
<keyword evidence="2" id="KW-0479">Metal-binding</keyword>
<evidence type="ECO:0000256" key="1">
    <source>
        <dbReference type="ARBA" id="ARBA00022468"/>
    </source>
</evidence>
<dbReference type="Pfam" id="PF08518">
    <property type="entry name" value="GIT_SHD"/>
    <property type="match status" value="2"/>
</dbReference>
<dbReference type="InterPro" id="IPR022018">
    <property type="entry name" value="GIT1_C"/>
</dbReference>
<evidence type="ECO:0000259" key="11">
    <source>
        <dbReference type="PROSITE" id="PS50115"/>
    </source>
</evidence>
<keyword evidence="5" id="KW-0862">Zinc</keyword>
<dbReference type="SMART" id="SM00555">
    <property type="entry name" value="GIT"/>
    <property type="match status" value="2"/>
</dbReference>
<keyword evidence="6 7" id="KW-0040">ANK repeat</keyword>
<dbReference type="Pfam" id="PF12205">
    <property type="entry name" value="GIT1_C"/>
    <property type="match status" value="1"/>
</dbReference>
<dbReference type="PROSITE" id="PS50115">
    <property type="entry name" value="ARFGAP"/>
    <property type="match status" value="1"/>
</dbReference>
<dbReference type="GO" id="GO:0036465">
    <property type="term" value="P:synaptic vesicle recycling"/>
    <property type="evidence" value="ECO:0007669"/>
    <property type="project" value="TreeGrafter"/>
</dbReference>
<evidence type="ECO:0000256" key="7">
    <source>
        <dbReference type="PROSITE-ProRule" id="PRU00023"/>
    </source>
</evidence>
<dbReference type="RefSeq" id="XP_066921920.1">
    <property type="nucleotide sequence ID" value="XM_067065819.1"/>
</dbReference>
<keyword evidence="4 8" id="KW-0863">Zinc-finger</keyword>
<keyword evidence="1" id="KW-0343">GTPase activation</keyword>
<dbReference type="SUPFAM" id="SSF57863">
    <property type="entry name" value="ArfGap/RecO-like zinc finger"/>
    <property type="match status" value="1"/>
</dbReference>
<dbReference type="Pfam" id="PF01412">
    <property type="entry name" value="ArfGap"/>
    <property type="match status" value="1"/>
</dbReference>
<dbReference type="Gene3D" id="1.20.5.170">
    <property type="match status" value="1"/>
</dbReference>
<dbReference type="PANTHER" id="PTHR46097:SF3">
    <property type="entry name" value="ARF GTPASE-ACTIVATING PROTEIN GIT"/>
    <property type="match status" value="1"/>
</dbReference>
<dbReference type="OrthoDB" id="5588096at2759"/>
<evidence type="ECO:0000256" key="8">
    <source>
        <dbReference type="PROSITE-ProRule" id="PRU00288"/>
    </source>
</evidence>
<dbReference type="EnsemblMetazoa" id="CLYHEMT000757.1">
    <property type="protein sequence ID" value="CLYHEMP000757.1"/>
    <property type="gene ID" value="CLYHEMG000757"/>
</dbReference>
<dbReference type="AlphaFoldDB" id="A0A7M5TRI8"/>
<dbReference type="Proteomes" id="UP000594262">
    <property type="component" value="Unplaced"/>
</dbReference>
<dbReference type="Gene3D" id="1.25.40.20">
    <property type="entry name" value="Ankyrin repeat-containing domain"/>
    <property type="match status" value="1"/>
</dbReference>
<evidence type="ECO:0000256" key="4">
    <source>
        <dbReference type="ARBA" id="ARBA00022771"/>
    </source>
</evidence>
<dbReference type="InterPro" id="IPR002110">
    <property type="entry name" value="Ankyrin_rpt"/>
</dbReference>
<evidence type="ECO:0000256" key="5">
    <source>
        <dbReference type="ARBA" id="ARBA00022833"/>
    </source>
</evidence>
<dbReference type="PROSITE" id="PS50088">
    <property type="entry name" value="ANK_REPEAT"/>
    <property type="match status" value="1"/>
</dbReference>
<accession>A0A7M5TRI8</accession>
<dbReference type="GO" id="GO:0005096">
    <property type="term" value="F:GTPase activator activity"/>
    <property type="evidence" value="ECO:0007669"/>
    <property type="project" value="UniProtKB-KW"/>
</dbReference>
<dbReference type="SUPFAM" id="SSF48403">
    <property type="entry name" value="Ankyrin repeat"/>
    <property type="match status" value="1"/>
</dbReference>
<dbReference type="InterPro" id="IPR047161">
    <property type="entry name" value="GIT-like"/>
</dbReference>
<dbReference type="InterPro" id="IPR037278">
    <property type="entry name" value="ARFGAP/RecO"/>
</dbReference>
<dbReference type="SMART" id="SM00248">
    <property type="entry name" value="ANK"/>
    <property type="match status" value="3"/>
</dbReference>
<dbReference type="GO" id="GO:0008270">
    <property type="term" value="F:zinc ion binding"/>
    <property type="evidence" value="ECO:0007669"/>
    <property type="project" value="UniProtKB-KW"/>
</dbReference>
<sequence>MSLARMKQRTGSDICADCSSPNPDWASINRGVLICDECCSVHRSLGRHISQVRHLRLAPWNPSLLAMTQNLVSNGANLIWEHSLTDSSSSKTGIRKPNPKDPVHPIKSNFIKAKYEMLAFVHRLPNTDDRLSIQDLSKQLYSSVRTGNLETSLRLISLGAQPNYFHPEKGNTPLHVAAASGQATQCELLIVHGADPSAFDVNEKTAAKNAMENGHTDLCFRLVELAYELTDRLTFYLCGRRPDHKNGINYLIPALQDRGIVESSAAQEARCKLQSLNNRLFEELCSDIYDEVDRRENDAVWLATQHHRKLVSDHTAVPFLPVNPGFSSTRNQGRQKLARFNAIEFATLIVDLLHDAKNREGLNTENQSAGVVEKSQKIEGPIEDDNDHDYDDPNGEEDKKATSITTTNSSLEVLIVKPPEYGVNPLIDIQDDYDVPTEDAYKPVVEPPPHLRGPDYKPKEIVEGKDRDLQAKVHELQDQKHSLGQEINLLRSMVQKLMQENAGLRAQIAQVMVERDDLEQRLNMVQYDRPTNNNMSLEALSLQLSSQSFSMVGDSNYDNVSYKNPSPPVMSSHDLNVDSSEDSTAYRTEDDIEIPSGPSQSQIVMATEQITKKIQELLQAAQGGQNSKYVECSSNISAAVTDMANLFPESPPSENVRMALRLMITSAARLQVECKSRSLDQAMLTQQVIQCSYDIAKAAKQLVTTYNESQAQAAAAAQGQSHAVSGN</sequence>
<dbReference type="CDD" id="cd08833">
    <property type="entry name" value="ArfGap_GIT"/>
    <property type="match status" value="1"/>
</dbReference>
<evidence type="ECO:0000313" key="13">
    <source>
        <dbReference type="Proteomes" id="UP000594262"/>
    </source>
</evidence>
<dbReference type="PRINTS" id="PR00405">
    <property type="entry name" value="REVINTRACTNG"/>
</dbReference>
<feature type="coiled-coil region" evidence="9">
    <location>
        <begin position="487"/>
        <end position="521"/>
    </location>
</feature>
<evidence type="ECO:0000256" key="2">
    <source>
        <dbReference type="ARBA" id="ARBA00022723"/>
    </source>
</evidence>
<dbReference type="Gene3D" id="1.10.220.150">
    <property type="entry name" value="Arf GTPase activating protein"/>
    <property type="match status" value="1"/>
</dbReference>
<dbReference type="GO" id="GO:0031267">
    <property type="term" value="F:small GTPase binding"/>
    <property type="evidence" value="ECO:0007669"/>
    <property type="project" value="TreeGrafter"/>
</dbReference>
<dbReference type="Pfam" id="PF12796">
    <property type="entry name" value="Ank_2"/>
    <property type="match status" value="1"/>
</dbReference>
<feature type="region of interest" description="Disordered" evidence="10">
    <location>
        <begin position="361"/>
        <end position="405"/>
    </location>
</feature>
<keyword evidence="13" id="KW-1185">Reference proteome</keyword>
<evidence type="ECO:0000256" key="10">
    <source>
        <dbReference type="SAM" id="MobiDB-lite"/>
    </source>
</evidence>
<dbReference type="InterPro" id="IPR001164">
    <property type="entry name" value="ArfGAP_dom"/>
</dbReference>